<dbReference type="EMBL" id="SOSA01000255">
    <property type="protein sequence ID" value="THC93606.1"/>
    <property type="molecule type" value="Genomic_DNA"/>
</dbReference>
<organism evidence="1 2">
    <name type="scientific">Aspergillus tanneri</name>
    <dbReference type="NCBI Taxonomy" id="1220188"/>
    <lineage>
        <taxon>Eukaryota</taxon>
        <taxon>Fungi</taxon>
        <taxon>Dikarya</taxon>
        <taxon>Ascomycota</taxon>
        <taxon>Pezizomycotina</taxon>
        <taxon>Eurotiomycetes</taxon>
        <taxon>Eurotiomycetidae</taxon>
        <taxon>Eurotiales</taxon>
        <taxon>Aspergillaceae</taxon>
        <taxon>Aspergillus</taxon>
        <taxon>Aspergillus subgen. Circumdati</taxon>
    </lineage>
</organism>
<dbReference type="Proteomes" id="UP000308092">
    <property type="component" value="Unassembled WGS sequence"/>
</dbReference>
<keyword evidence="2" id="KW-1185">Reference proteome</keyword>
<sequence>MTGTEKMETELQVQIVKIVTIRVVGVLGPLALGKIAIKITATAQCFHLYLGEPAFTRYSPSRGLGVSIHNLLAEWQMWGSRLAFIFGNVFYWTVLKPDVMTP</sequence>
<proteinExistence type="predicted"/>
<reference evidence="1 2" key="1">
    <citation type="submission" date="2019-03" db="EMBL/GenBank/DDBJ databases">
        <title>The genome sequence of a newly discovered highly antifungal drug resistant Aspergillus species, Aspergillus tanneri NIH 1004.</title>
        <authorList>
            <person name="Mounaud S."/>
            <person name="Singh I."/>
            <person name="Joardar V."/>
            <person name="Pakala S."/>
            <person name="Pakala S."/>
            <person name="Venepally P."/>
            <person name="Hoover J."/>
            <person name="Nierman W."/>
            <person name="Chung J."/>
            <person name="Losada L."/>
        </authorList>
    </citation>
    <scope>NUCLEOTIDE SEQUENCE [LARGE SCALE GENOMIC DNA]</scope>
    <source>
        <strain evidence="1 2">NIH1004</strain>
    </source>
</reference>
<protein>
    <submittedName>
        <fullName evidence="1">Uncharacterized protein</fullName>
    </submittedName>
</protein>
<comment type="caution">
    <text evidence="1">The sequence shown here is derived from an EMBL/GenBank/DDBJ whole genome shotgun (WGS) entry which is preliminary data.</text>
</comment>
<accession>A0A4S3JEA1</accession>
<name>A0A4S3JEA1_9EURO</name>
<dbReference type="AlphaFoldDB" id="A0A4S3JEA1"/>
<gene>
    <name evidence="1" type="ORF">EYZ11_006921</name>
</gene>
<dbReference type="VEuPathDB" id="FungiDB:EYZ11_006921"/>
<evidence type="ECO:0000313" key="2">
    <source>
        <dbReference type="Proteomes" id="UP000308092"/>
    </source>
</evidence>
<evidence type="ECO:0000313" key="1">
    <source>
        <dbReference type="EMBL" id="THC93606.1"/>
    </source>
</evidence>